<reference evidence="2" key="1">
    <citation type="journal article" date="2023" name="Front. Plant Sci.">
        <title>Chromosomal-level genome assembly of Melastoma candidum provides insights into trichome evolution.</title>
        <authorList>
            <person name="Zhong Y."/>
            <person name="Wu W."/>
            <person name="Sun C."/>
            <person name="Zou P."/>
            <person name="Liu Y."/>
            <person name="Dai S."/>
            <person name="Zhou R."/>
        </authorList>
    </citation>
    <scope>NUCLEOTIDE SEQUENCE [LARGE SCALE GENOMIC DNA]</scope>
</reference>
<organism evidence="1 2">
    <name type="scientific">Melastoma candidum</name>
    <dbReference type="NCBI Taxonomy" id="119954"/>
    <lineage>
        <taxon>Eukaryota</taxon>
        <taxon>Viridiplantae</taxon>
        <taxon>Streptophyta</taxon>
        <taxon>Embryophyta</taxon>
        <taxon>Tracheophyta</taxon>
        <taxon>Spermatophyta</taxon>
        <taxon>Magnoliopsida</taxon>
        <taxon>eudicotyledons</taxon>
        <taxon>Gunneridae</taxon>
        <taxon>Pentapetalae</taxon>
        <taxon>rosids</taxon>
        <taxon>malvids</taxon>
        <taxon>Myrtales</taxon>
        <taxon>Melastomataceae</taxon>
        <taxon>Melastomatoideae</taxon>
        <taxon>Melastomateae</taxon>
        <taxon>Melastoma</taxon>
    </lineage>
</organism>
<comment type="caution">
    <text evidence="1">The sequence shown here is derived from an EMBL/GenBank/DDBJ whole genome shotgun (WGS) entry which is preliminary data.</text>
</comment>
<proteinExistence type="predicted"/>
<dbReference type="EMBL" id="CM042885">
    <property type="protein sequence ID" value="KAI4367589.1"/>
    <property type="molecule type" value="Genomic_DNA"/>
</dbReference>
<gene>
    <name evidence="1" type="ORF">MLD38_023311</name>
</gene>
<accession>A0ACB9QM10</accession>
<protein>
    <submittedName>
        <fullName evidence="1">Uncharacterized protein</fullName>
    </submittedName>
</protein>
<dbReference type="Proteomes" id="UP001057402">
    <property type="component" value="Chromosome 6"/>
</dbReference>
<evidence type="ECO:0000313" key="1">
    <source>
        <dbReference type="EMBL" id="KAI4367589.1"/>
    </source>
</evidence>
<evidence type="ECO:0000313" key="2">
    <source>
        <dbReference type="Proteomes" id="UP001057402"/>
    </source>
</evidence>
<keyword evidence="2" id="KW-1185">Reference proteome</keyword>
<sequence length="101" mass="11090">MVILSLPKEKREGAARSDHILIIARIEVPYQVEQCTSSQVESKMSKSSRALCSGNSGNSSVTKGLKQAKKGSWNNKALKWFFYATRVGTQPNFAAPTTTLK</sequence>
<name>A0ACB9QM10_9MYRT</name>